<protein>
    <submittedName>
        <fullName evidence="1">Uncharacterized protein m153L</fullName>
    </submittedName>
</protein>
<accession>A7ITN3</accession>
<name>A7ITN3_PBCVM</name>
<evidence type="ECO:0000313" key="1">
    <source>
        <dbReference type="EMBL" id="ABT13707.1"/>
    </source>
</evidence>
<organismHost>
    <name type="scientific">Paramecium bursaria</name>
    <dbReference type="NCBI Taxonomy" id="74790"/>
</organismHost>
<gene>
    <name evidence="1" type="primary">m153L</name>
    <name evidence="1" type="ORF">MT325_m153L</name>
</gene>
<sequence length="317" mass="35138">MFPSIVKRTLAMLPPTFAIMLDTLAYDPMILPRTSMEAIAAGVEVMPVSPLPSPTKNPAFMYAPVVMFPSIVKRTLAMLPPTFAIIFETLAYDPMMFPLLSPIMKDDTTLPRTLICPLTATLPPRNTTLAMLPPTFEIMLETLAYDPMMLPLLSPIMKDDTTLPRTLIWPLTATLPPRNTTFPMLPPTFEIMLETLAYDPMMLPRTSVVEIAAGVEVMPVSPLPSPTKNPAFMYAPVVTFPSIVKRTLAMLPPTFEIMLETLAYDPMILPRMSDDETAGGVKVAPVRKAPFPTKYCSVIMFPEAYISSKLLFHGVRK</sequence>
<proteinExistence type="predicted"/>
<organism evidence="1 2">
    <name type="scientific">Paramecium bursaria Chlorella virus MT325</name>
    <name type="common">PBCV-MT325</name>
    <dbReference type="NCBI Taxonomy" id="346932"/>
    <lineage>
        <taxon>Viruses</taxon>
        <taxon>Varidnaviria</taxon>
        <taxon>Bamfordvirae</taxon>
        <taxon>Nucleocytoviricota</taxon>
        <taxon>Megaviricetes</taxon>
        <taxon>Algavirales</taxon>
        <taxon>Phycodnaviridae</taxon>
        <taxon>Chlorovirus</taxon>
        <taxon>Chlorovirus conductrix</taxon>
        <taxon>Paramecium bursaria Chlorella virus A1</taxon>
    </lineage>
</organism>
<dbReference type="EMBL" id="DQ491001">
    <property type="protein sequence ID" value="ABT13707.1"/>
    <property type="molecule type" value="Genomic_DNA"/>
</dbReference>
<reference evidence="1 2" key="1">
    <citation type="journal article" date="2007" name="Virology">
        <title>Sequence and annotation of the 314-kb MT325 and the 321-kb FR483 viruses that infect Chlorella Pbi.</title>
        <authorList>
            <person name="Fitzgerald L.A."/>
            <person name="Graves M.V."/>
            <person name="Li X."/>
            <person name="Feldblyum T."/>
            <person name="Hartigan J."/>
            <person name="Van Etten J.L."/>
        </authorList>
    </citation>
    <scope>NUCLEOTIDE SEQUENCE [LARGE SCALE GENOMIC DNA]</scope>
    <source>
        <strain evidence="1 2">MT325</strain>
    </source>
</reference>
<evidence type="ECO:0000313" key="2">
    <source>
        <dbReference type="Proteomes" id="UP000246715"/>
    </source>
</evidence>
<dbReference type="Proteomes" id="UP000246715">
    <property type="component" value="Segment"/>
</dbReference>